<keyword evidence="4" id="KW-0206">Cytoskeleton</keyword>
<dbReference type="PANTHER" id="PTHR47968">
    <property type="entry name" value="CENTROMERE PROTEIN E"/>
    <property type="match status" value="1"/>
</dbReference>
<accession>A0A183Q5X6</accession>
<evidence type="ECO:0000256" key="2">
    <source>
        <dbReference type="ARBA" id="ARBA00022741"/>
    </source>
</evidence>
<evidence type="ECO:0000256" key="1">
    <source>
        <dbReference type="ARBA" id="ARBA00004245"/>
    </source>
</evidence>
<dbReference type="EMBL" id="UZAL01049416">
    <property type="protein sequence ID" value="VDP86225.1"/>
    <property type="molecule type" value="Genomic_DNA"/>
</dbReference>
<keyword evidence="3" id="KW-0067">ATP-binding</keyword>
<keyword evidence="4" id="KW-0963">Cytoplasm</keyword>
<dbReference type="InterPro" id="IPR001752">
    <property type="entry name" value="Kinesin_motor_dom"/>
</dbReference>
<dbReference type="Proteomes" id="UP000269396">
    <property type="component" value="Unassembled WGS sequence"/>
</dbReference>
<keyword evidence="2" id="KW-0547">Nucleotide-binding</keyword>
<dbReference type="InterPro" id="IPR027640">
    <property type="entry name" value="Kinesin-like_fam"/>
</dbReference>
<dbReference type="STRING" id="31246.A0A183Q5X6"/>
<protein>
    <submittedName>
        <fullName evidence="6">Uncharacterized protein</fullName>
    </submittedName>
</protein>
<dbReference type="GO" id="GO:0003777">
    <property type="term" value="F:microtubule motor activity"/>
    <property type="evidence" value="ECO:0007669"/>
    <property type="project" value="InterPro"/>
</dbReference>
<name>A0A183Q5X6_9TREM</name>
<evidence type="ECO:0000256" key="4">
    <source>
        <dbReference type="ARBA" id="ARBA00023212"/>
    </source>
</evidence>
<dbReference type="InterPro" id="IPR036961">
    <property type="entry name" value="Kinesin_motor_dom_sf"/>
</dbReference>
<evidence type="ECO:0000313" key="6">
    <source>
        <dbReference type="EMBL" id="VDP86225.1"/>
    </source>
</evidence>
<proteinExistence type="inferred from homology"/>
<dbReference type="GO" id="GO:0007018">
    <property type="term" value="P:microtubule-based movement"/>
    <property type="evidence" value="ECO:0007669"/>
    <property type="project" value="InterPro"/>
</dbReference>
<dbReference type="AlphaFoldDB" id="A0A183Q5X6"/>
<organism evidence="6 7">
    <name type="scientific">Schistosoma mattheei</name>
    <dbReference type="NCBI Taxonomy" id="31246"/>
    <lineage>
        <taxon>Eukaryota</taxon>
        <taxon>Metazoa</taxon>
        <taxon>Spiralia</taxon>
        <taxon>Lophotrochozoa</taxon>
        <taxon>Platyhelminthes</taxon>
        <taxon>Trematoda</taxon>
        <taxon>Digenea</taxon>
        <taxon>Strigeidida</taxon>
        <taxon>Schistosomatoidea</taxon>
        <taxon>Schistosomatidae</taxon>
        <taxon>Schistosoma</taxon>
    </lineage>
</organism>
<evidence type="ECO:0000256" key="3">
    <source>
        <dbReference type="ARBA" id="ARBA00022840"/>
    </source>
</evidence>
<comment type="subcellular location">
    <subcellularLocation>
        <location evidence="1">Cytoplasm</location>
        <location evidence="1">Cytoskeleton</location>
    </subcellularLocation>
</comment>
<sequence>MMTMMLRDSLGGNCMTSMIATCSIEQENLQRVALIKNEITLNEEQDPYLTINHLKSEIEHLKAELAFATGIEKDATLNAEDKEK</sequence>
<dbReference type="Gene3D" id="3.40.850.10">
    <property type="entry name" value="Kinesin motor domain"/>
    <property type="match status" value="1"/>
</dbReference>
<comment type="similarity">
    <text evidence="5">Belongs to the TRAFAC class myosin-kinesin ATPase superfamily. Kinesin family.</text>
</comment>
<keyword evidence="7" id="KW-1185">Reference proteome</keyword>
<reference evidence="6 7" key="1">
    <citation type="submission" date="2018-11" db="EMBL/GenBank/DDBJ databases">
        <authorList>
            <consortium name="Pathogen Informatics"/>
        </authorList>
    </citation>
    <scope>NUCLEOTIDE SEQUENCE [LARGE SCALE GENOMIC DNA]</scope>
    <source>
        <strain>Denwood</strain>
        <strain evidence="7">Zambia</strain>
    </source>
</reference>
<evidence type="ECO:0000313" key="7">
    <source>
        <dbReference type="Proteomes" id="UP000269396"/>
    </source>
</evidence>
<comment type="caution">
    <text evidence="5">Lacks conserved residue(s) required for the propagation of feature annotation.</text>
</comment>
<gene>
    <name evidence="6" type="ORF">SMTD_LOCUS22012</name>
</gene>
<dbReference type="GO" id="GO:0005856">
    <property type="term" value="C:cytoskeleton"/>
    <property type="evidence" value="ECO:0007669"/>
    <property type="project" value="UniProtKB-SubCell"/>
</dbReference>
<dbReference type="InterPro" id="IPR027417">
    <property type="entry name" value="P-loop_NTPase"/>
</dbReference>
<dbReference type="SUPFAM" id="SSF52540">
    <property type="entry name" value="P-loop containing nucleoside triphosphate hydrolases"/>
    <property type="match status" value="1"/>
</dbReference>
<dbReference type="GO" id="GO:0005524">
    <property type="term" value="F:ATP binding"/>
    <property type="evidence" value="ECO:0007669"/>
    <property type="project" value="UniProtKB-KW"/>
</dbReference>
<dbReference type="PANTHER" id="PTHR47968:SF67">
    <property type="entry name" value="KINESIN MOTOR DOMAIN-CONTAINING PROTEIN"/>
    <property type="match status" value="1"/>
</dbReference>
<dbReference type="PROSITE" id="PS50067">
    <property type="entry name" value="KINESIN_MOTOR_2"/>
    <property type="match status" value="1"/>
</dbReference>
<dbReference type="GO" id="GO:0008017">
    <property type="term" value="F:microtubule binding"/>
    <property type="evidence" value="ECO:0007669"/>
    <property type="project" value="InterPro"/>
</dbReference>
<evidence type="ECO:0000256" key="5">
    <source>
        <dbReference type="PROSITE-ProRule" id="PRU00283"/>
    </source>
</evidence>